<dbReference type="KEGG" id="amuc:Pan181_49970"/>
<dbReference type="EMBL" id="CP036278">
    <property type="protein sequence ID" value="QDU58757.1"/>
    <property type="molecule type" value="Genomic_DNA"/>
</dbReference>
<evidence type="ECO:0008006" key="3">
    <source>
        <dbReference type="Google" id="ProtNLM"/>
    </source>
</evidence>
<proteinExistence type="predicted"/>
<dbReference type="SUPFAM" id="SSF52833">
    <property type="entry name" value="Thioredoxin-like"/>
    <property type="match status" value="1"/>
</dbReference>
<accession>A0A518AVJ7</accession>
<dbReference type="Proteomes" id="UP000315750">
    <property type="component" value="Chromosome"/>
</dbReference>
<evidence type="ECO:0000313" key="2">
    <source>
        <dbReference type="Proteomes" id="UP000315750"/>
    </source>
</evidence>
<dbReference type="InterPro" id="IPR036249">
    <property type="entry name" value="Thioredoxin-like_sf"/>
</dbReference>
<keyword evidence="2" id="KW-1185">Reference proteome</keyword>
<dbReference type="Gene3D" id="3.40.30.10">
    <property type="entry name" value="Glutaredoxin"/>
    <property type="match status" value="1"/>
</dbReference>
<evidence type="ECO:0000313" key="1">
    <source>
        <dbReference type="EMBL" id="QDU58757.1"/>
    </source>
</evidence>
<protein>
    <recommendedName>
        <fullName evidence="3">RedB protein</fullName>
    </recommendedName>
</protein>
<dbReference type="PROSITE" id="PS51257">
    <property type="entry name" value="PROKAR_LIPOPROTEIN"/>
    <property type="match status" value="1"/>
</dbReference>
<dbReference type="AlphaFoldDB" id="A0A518AVJ7"/>
<reference evidence="1 2" key="1">
    <citation type="submission" date="2019-02" db="EMBL/GenBank/DDBJ databases">
        <title>Deep-cultivation of Planctomycetes and their phenomic and genomic characterization uncovers novel biology.</title>
        <authorList>
            <person name="Wiegand S."/>
            <person name="Jogler M."/>
            <person name="Boedeker C."/>
            <person name="Pinto D."/>
            <person name="Vollmers J."/>
            <person name="Rivas-Marin E."/>
            <person name="Kohn T."/>
            <person name="Peeters S.H."/>
            <person name="Heuer A."/>
            <person name="Rast P."/>
            <person name="Oberbeckmann S."/>
            <person name="Bunk B."/>
            <person name="Jeske O."/>
            <person name="Meyerdierks A."/>
            <person name="Storesund J.E."/>
            <person name="Kallscheuer N."/>
            <person name="Luecker S."/>
            <person name="Lage O.M."/>
            <person name="Pohl T."/>
            <person name="Merkel B.J."/>
            <person name="Hornburger P."/>
            <person name="Mueller R.-W."/>
            <person name="Bruemmer F."/>
            <person name="Labrenz M."/>
            <person name="Spormann A.M."/>
            <person name="Op den Camp H."/>
            <person name="Overmann J."/>
            <person name="Amann R."/>
            <person name="Jetten M.S.M."/>
            <person name="Mascher T."/>
            <person name="Medema M.H."/>
            <person name="Devos D.P."/>
            <person name="Kaster A.-K."/>
            <person name="Ovreas L."/>
            <person name="Rohde M."/>
            <person name="Galperin M.Y."/>
            <person name="Jogler C."/>
        </authorList>
    </citation>
    <scope>NUCLEOTIDE SEQUENCE [LARGE SCALE GENOMIC DNA]</scope>
    <source>
        <strain evidence="1 2">Pan181</strain>
    </source>
</reference>
<sequence>MFALRRTISDAIAQTDMFHNPTGTTWMIASCLWGVAAVGVWSWTTCYEFKTDAPSATLASLERWPSDSELVLAGDRPTLVFFVHPRCPCTRASVRQLERTLTGAGLSNGAQPKLIVVATVPEDADRAWRATDVITRSARLPFAEVHWDTSGKESSRFGATTSGTLMLFQPDGALCFAGGVTSSRGHEGDNQGSRNLLVALRQEQSLAISHQPVFGCKLCTEFDFATCNNNCALMPSDGEHSTEGANR</sequence>
<gene>
    <name evidence="1" type="ORF">Pan181_49970</name>
</gene>
<name>A0A518AVJ7_9BACT</name>
<organism evidence="1 2">
    <name type="scientific">Aeoliella mucimassa</name>
    <dbReference type="NCBI Taxonomy" id="2527972"/>
    <lineage>
        <taxon>Bacteria</taxon>
        <taxon>Pseudomonadati</taxon>
        <taxon>Planctomycetota</taxon>
        <taxon>Planctomycetia</taxon>
        <taxon>Pirellulales</taxon>
        <taxon>Lacipirellulaceae</taxon>
        <taxon>Aeoliella</taxon>
    </lineage>
</organism>